<dbReference type="GeneID" id="24628227"/>
<dbReference type="EMBL" id="KJ801817">
    <property type="protein sequence ID" value="AII28538.1"/>
    <property type="molecule type" value="Genomic_DNA"/>
</dbReference>
<protein>
    <submittedName>
        <fullName evidence="1">Uncharacterized protein</fullName>
    </submittedName>
</protein>
<accession>A0A096XTA6</accession>
<sequence>MNKQELINALEELKFSHVPVVQELSNRSQCYNEAIKAAILLAKKLDEPKK</sequence>
<proteinExistence type="predicted"/>
<dbReference type="Proteomes" id="UP000030157">
    <property type="component" value="Segment"/>
</dbReference>
<keyword evidence="2" id="KW-1185">Reference proteome</keyword>
<name>A0A096XTA6_9CAUD</name>
<dbReference type="RefSeq" id="YP_009147179.1">
    <property type="nucleotide sequence ID" value="NC_027335.2"/>
</dbReference>
<evidence type="ECO:0000313" key="2">
    <source>
        <dbReference type="Proteomes" id="UP000030157"/>
    </source>
</evidence>
<reference evidence="1" key="1">
    <citation type="submission" date="2014-05" db="EMBL/GenBank/DDBJ databases">
        <title>Complete genome sequence of Enterococcus faecalis bacteriophage ECP3.</title>
        <authorList>
            <person name="Kang H.-Y."/>
            <person name="Kim S."/>
            <person name="Kim J."/>
        </authorList>
    </citation>
    <scope>NUCLEOTIDE SEQUENCE [LARGE SCALE GENOMIC DNA]</scope>
    <source>
        <strain evidence="1">ECP3</strain>
    </source>
</reference>
<evidence type="ECO:0000313" key="1">
    <source>
        <dbReference type="EMBL" id="AII28538.1"/>
    </source>
</evidence>
<organism evidence="1 2">
    <name type="scientific">Enterococcus phage ECP3</name>
    <dbReference type="NCBI Taxonomy" id="1498168"/>
    <lineage>
        <taxon>Viruses</taxon>
        <taxon>Duplodnaviria</taxon>
        <taxon>Heunggongvirae</taxon>
        <taxon>Uroviricota</taxon>
        <taxon>Caudoviricetes</taxon>
        <taxon>Herelleviridae</taxon>
        <taxon>Brockvirinae</taxon>
        <taxon>Kochikohdavirus</taxon>
        <taxon>Kochikohdavirus ECP3</taxon>
    </lineage>
</organism>